<evidence type="ECO:0000313" key="2">
    <source>
        <dbReference type="Proteomes" id="UP001595528"/>
    </source>
</evidence>
<keyword evidence="2" id="KW-1185">Reference proteome</keyword>
<reference evidence="2" key="1">
    <citation type="journal article" date="2019" name="Int. J. Syst. Evol. Microbiol.">
        <title>The Global Catalogue of Microorganisms (GCM) 10K type strain sequencing project: providing services to taxonomists for standard genome sequencing and annotation.</title>
        <authorList>
            <consortium name="The Broad Institute Genomics Platform"/>
            <consortium name="The Broad Institute Genome Sequencing Center for Infectious Disease"/>
            <person name="Wu L."/>
            <person name="Ma J."/>
        </authorList>
    </citation>
    <scope>NUCLEOTIDE SEQUENCE [LARGE SCALE GENOMIC DNA]</scope>
    <source>
        <strain evidence="2">KCTC 42964</strain>
    </source>
</reference>
<dbReference type="RefSeq" id="WP_379903031.1">
    <property type="nucleotide sequence ID" value="NZ_JBHRTR010000031.1"/>
</dbReference>
<dbReference type="EMBL" id="JBHRTR010000031">
    <property type="protein sequence ID" value="MFC3229123.1"/>
    <property type="molecule type" value="Genomic_DNA"/>
</dbReference>
<comment type="caution">
    <text evidence="1">The sequence shown here is derived from an EMBL/GenBank/DDBJ whole genome shotgun (WGS) entry which is preliminary data.</text>
</comment>
<name>A0ABV7L465_9PROT</name>
<dbReference type="SUPFAM" id="SSF54637">
    <property type="entry name" value="Thioesterase/thiol ester dehydrase-isomerase"/>
    <property type="match status" value="1"/>
</dbReference>
<evidence type="ECO:0000313" key="1">
    <source>
        <dbReference type="EMBL" id="MFC3229123.1"/>
    </source>
</evidence>
<dbReference type="CDD" id="cd03443">
    <property type="entry name" value="PaaI_thioesterase"/>
    <property type="match status" value="1"/>
</dbReference>
<protein>
    <submittedName>
        <fullName evidence="1">PaaI family thioesterase</fullName>
        <ecNumber evidence="1">3.1.2.-</ecNumber>
    </submittedName>
</protein>
<sequence length="157" mass="16572">MQAIDLIDDHRPEIRLAIERMPATRLLALKVLGLGEGVSLLEMAIRPEITFDGRNVQGGIVGTLADYAAVSAANTVMPAGWAASTTGIEVHNLEPACGVRLLAVGRSIRSGRGLSLGEARVYAQAEDGPVGDPTTHRLVAVAMATCRGFALEQRSRS</sequence>
<dbReference type="Proteomes" id="UP001595528">
    <property type="component" value="Unassembled WGS sequence"/>
</dbReference>
<dbReference type="Gene3D" id="3.10.129.10">
    <property type="entry name" value="Hotdog Thioesterase"/>
    <property type="match status" value="1"/>
</dbReference>
<dbReference type="EC" id="3.1.2.-" evidence="1"/>
<proteinExistence type="predicted"/>
<organism evidence="1 2">
    <name type="scientific">Marinibaculum pumilum</name>
    <dbReference type="NCBI Taxonomy" id="1766165"/>
    <lineage>
        <taxon>Bacteria</taxon>
        <taxon>Pseudomonadati</taxon>
        <taxon>Pseudomonadota</taxon>
        <taxon>Alphaproteobacteria</taxon>
        <taxon>Rhodospirillales</taxon>
        <taxon>Rhodospirillaceae</taxon>
        <taxon>Marinibaculum</taxon>
    </lineage>
</organism>
<keyword evidence="1" id="KW-0378">Hydrolase</keyword>
<accession>A0ABV7L465</accession>
<dbReference type="InterPro" id="IPR029069">
    <property type="entry name" value="HotDog_dom_sf"/>
</dbReference>
<gene>
    <name evidence="1" type="ORF">ACFOGJ_17890</name>
</gene>
<dbReference type="GO" id="GO:0016787">
    <property type="term" value="F:hydrolase activity"/>
    <property type="evidence" value="ECO:0007669"/>
    <property type="project" value="UniProtKB-KW"/>
</dbReference>